<reference evidence="4" key="2">
    <citation type="submission" date="2020-05" db="UniProtKB">
        <authorList>
            <consortium name="EnsemblMetazoa"/>
        </authorList>
    </citation>
    <scope>IDENTIFICATION</scope>
    <source>
        <strain evidence="4">IAEA</strain>
    </source>
</reference>
<dbReference type="InterPro" id="IPR001542">
    <property type="entry name" value="Defensin_invertebrate/fungal"/>
</dbReference>
<protein>
    <recommendedName>
        <fullName evidence="3">Invertebrate defensins family profile domain-containing protein</fullName>
    </recommendedName>
</protein>
<evidence type="ECO:0000256" key="2">
    <source>
        <dbReference type="SAM" id="Phobius"/>
    </source>
</evidence>
<dbReference type="EMBL" id="JXJN01014089">
    <property type="status" value="NOT_ANNOTATED_CDS"/>
    <property type="molecule type" value="Genomic_DNA"/>
</dbReference>
<keyword evidence="2" id="KW-1133">Transmembrane helix</keyword>
<reference evidence="5" key="1">
    <citation type="submission" date="2015-01" db="EMBL/GenBank/DDBJ databases">
        <authorList>
            <person name="Aksoy S."/>
            <person name="Warren W."/>
            <person name="Wilson R.K."/>
        </authorList>
    </citation>
    <scope>NUCLEOTIDE SEQUENCE [LARGE SCALE GENOMIC DNA]</scope>
    <source>
        <strain evidence="5">IAEA</strain>
    </source>
</reference>
<dbReference type="InterPro" id="IPR036574">
    <property type="entry name" value="Scorpion_toxin-like_sf"/>
</dbReference>
<dbReference type="EnsemblMetazoa" id="GPPI029736-RA">
    <property type="protein sequence ID" value="GPPI029736-PA"/>
    <property type="gene ID" value="GPPI029736"/>
</dbReference>
<accession>A0A1B0BGZ0</accession>
<keyword evidence="1" id="KW-1015">Disulfide bond</keyword>
<evidence type="ECO:0000313" key="4">
    <source>
        <dbReference type="EnsemblMetazoa" id="GPPI029736-PA"/>
    </source>
</evidence>
<feature type="domain" description="Invertebrate defensins family profile" evidence="3">
    <location>
        <begin position="99"/>
        <end position="134"/>
    </location>
</feature>
<proteinExistence type="predicted"/>
<keyword evidence="2" id="KW-0472">Membrane</keyword>
<dbReference type="Proteomes" id="UP000092460">
    <property type="component" value="Unassembled WGS sequence"/>
</dbReference>
<evidence type="ECO:0000259" key="3">
    <source>
        <dbReference type="PROSITE" id="PS51378"/>
    </source>
</evidence>
<dbReference type="Gene3D" id="3.30.30.10">
    <property type="entry name" value="Knottin, scorpion toxin-like"/>
    <property type="match status" value="1"/>
</dbReference>
<dbReference type="GO" id="GO:0050830">
    <property type="term" value="P:defense response to Gram-positive bacterium"/>
    <property type="evidence" value="ECO:0007669"/>
    <property type="project" value="UniProtKB-ARBA"/>
</dbReference>
<dbReference type="GO" id="GO:0005576">
    <property type="term" value="C:extracellular region"/>
    <property type="evidence" value="ECO:0007669"/>
    <property type="project" value="UniProtKB-ARBA"/>
</dbReference>
<evidence type="ECO:0000313" key="5">
    <source>
        <dbReference type="Proteomes" id="UP000092460"/>
    </source>
</evidence>
<evidence type="ECO:0000256" key="1">
    <source>
        <dbReference type="ARBA" id="ARBA00023157"/>
    </source>
</evidence>
<keyword evidence="2" id="KW-0812">Transmembrane</keyword>
<dbReference type="AlphaFoldDB" id="A0A1B0BGZ0"/>
<organism evidence="4 5">
    <name type="scientific">Glossina palpalis gambiensis</name>
    <dbReference type="NCBI Taxonomy" id="67801"/>
    <lineage>
        <taxon>Eukaryota</taxon>
        <taxon>Metazoa</taxon>
        <taxon>Ecdysozoa</taxon>
        <taxon>Arthropoda</taxon>
        <taxon>Hexapoda</taxon>
        <taxon>Insecta</taxon>
        <taxon>Pterygota</taxon>
        <taxon>Neoptera</taxon>
        <taxon>Endopterygota</taxon>
        <taxon>Diptera</taxon>
        <taxon>Brachycera</taxon>
        <taxon>Muscomorpha</taxon>
        <taxon>Hippoboscoidea</taxon>
        <taxon>Glossinidae</taxon>
        <taxon>Glossina</taxon>
    </lineage>
</organism>
<dbReference type="PROSITE" id="PS51378">
    <property type="entry name" value="INVERT_DEFENSINS"/>
    <property type="match status" value="1"/>
</dbReference>
<feature type="transmembrane region" description="Helical" evidence="2">
    <location>
        <begin position="15"/>
        <end position="36"/>
    </location>
</feature>
<keyword evidence="5" id="KW-1185">Reference proteome</keyword>
<dbReference type="VEuPathDB" id="VectorBase:GPPI029736"/>
<sequence>MICSEAVNSSLFSKMIFHTHFLSFTLLVLSVISLSFEHEATDQQTGDEGKSLDGIITRLVGQATQSSSEESFEKIDELTRGDWNTKVGEDLHRQKRQLGLTCRAGGNRACVARCRLQRSRTGYCNRRGTCVCRR</sequence>
<name>A0A1B0BGZ0_9MUSC</name>